<sequence>MRKRKTGQNLHLSNLNFKIIIYALILSIIGIFMVHSATQNEAVTGMITTTQKQILGMVIGLVLMMILTCIDYHKLIKYSIVFYVISMALLIYVKYINPLNISNANRWMHLPGFGTIQPSEFSKVAVVLMAVFVLTRIQKHINNVLYLIGYFALTGITVYLIYVEPDLSTSMIIVFALVAMVFVTGISWKWVGGVLGVVAVFVGALLFCIYEPEQKTLNWFIEKDILQQYQVNRINSYFFPEDYPDQTRQQLNSVMAIGGGQLLGKGLNNSTYESVKNGNFLSEEQCDFIFAVVGEELGFAGSAFIILIYLLLFIEGLRVAGRSPDLEGKLLASGFVTILLIQCFINMGVAMLLLPNTGTPLPFISAGMSSLISTYIMMGIMLNISMHRKMKVF</sequence>
<dbReference type="Pfam" id="PF01098">
    <property type="entry name" value="FTSW_RODA_SPOVE"/>
    <property type="match status" value="1"/>
</dbReference>
<keyword evidence="4 6" id="KW-1133">Transmembrane helix</keyword>
<keyword evidence="8" id="KW-1185">Reference proteome</keyword>
<organism evidence="7 8">
    <name type="scientific">Anthropogastromicrobium aceti</name>
    <dbReference type="NCBI Taxonomy" id="2981768"/>
    <lineage>
        <taxon>Bacteria</taxon>
        <taxon>Bacillati</taxon>
        <taxon>Bacillota</taxon>
        <taxon>Clostridia</taxon>
        <taxon>Lachnospirales</taxon>
        <taxon>Lachnospiraceae</taxon>
        <taxon>Anthropogastromicrobium</taxon>
    </lineage>
</organism>
<dbReference type="PANTHER" id="PTHR30474:SF1">
    <property type="entry name" value="PEPTIDOGLYCAN GLYCOSYLTRANSFERASE MRDB"/>
    <property type="match status" value="1"/>
</dbReference>
<name>A0AAE3E3C4_9FIRM</name>
<keyword evidence="5 6" id="KW-0472">Membrane</keyword>
<dbReference type="EMBL" id="JAJEQN010000009">
    <property type="protein sequence ID" value="MCC2220995.1"/>
    <property type="molecule type" value="Genomic_DNA"/>
</dbReference>
<feature type="transmembrane region" description="Helical" evidence="6">
    <location>
        <begin position="54"/>
        <end position="73"/>
    </location>
</feature>
<feature type="transmembrane region" description="Helical" evidence="6">
    <location>
        <begin position="193"/>
        <end position="210"/>
    </location>
</feature>
<feature type="transmembrane region" description="Helical" evidence="6">
    <location>
        <begin position="297"/>
        <end position="318"/>
    </location>
</feature>
<gene>
    <name evidence="7" type="ORF">LKD48_04950</name>
</gene>
<dbReference type="GO" id="GO:0005886">
    <property type="term" value="C:plasma membrane"/>
    <property type="evidence" value="ECO:0007669"/>
    <property type="project" value="TreeGrafter"/>
</dbReference>
<dbReference type="AlphaFoldDB" id="A0AAE3E3C4"/>
<keyword evidence="3" id="KW-0133">Cell shape</keyword>
<evidence type="ECO:0000313" key="7">
    <source>
        <dbReference type="EMBL" id="MCC2220995.1"/>
    </source>
</evidence>
<reference evidence="7 8" key="1">
    <citation type="submission" date="2021-10" db="EMBL/GenBank/DDBJ databases">
        <title>Anaerobic single-cell dispensing facilitates the cultivation of human gut bacteria.</title>
        <authorList>
            <person name="Afrizal A."/>
        </authorList>
    </citation>
    <scope>NUCLEOTIDE SEQUENCE [LARGE SCALE GENOMIC DNA]</scope>
    <source>
        <strain evidence="7 8">CLA-AA-H224</strain>
    </source>
</reference>
<proteinExistence type="predicted"/>
<feature type="transmembrane region" description="Helical" evidence="6">
    <location>
        <begin position="12"/>
        <end position="34"/>
    </location>
</feature>
<feature type="transmembrane region" description="Helical" evidence="6">
    <location>
        <begin position="168"/>
        <end position="186"/>
    </location>
</feature>
<evidence type="ECO:0000256" key="6">
    <source>
        <dbReference type="SAM" id="Phobius"/>
    </source>
</evidence>
<dbReference type="PANTHER" id="PTHR30474">
    <property type="entry name" value="CELL CYCLE PROTEIN"/>
    <property type="match status" value="1"/>
</dbReference>
<accession>A0AAE3E3C4</accession>
<comment type="subcellular location">
    <subcellularLocation>
        <location evidence="1">Membrane</location>
        <topology evidence="1">Multi-pass membrane protein</topology>
    </subcellularLocation>
</comment>
<feature type="transmembrane region" description="Helical" evidence="6">
    <location>
        <begin position="330"/>
        <end position="354"/>
    </location>
</feature>
<dbReference type="InterPro" id="IPR001182">
    <property type="entry name" value="FtsW/RodA"/>
</dbReference>
<evidence type="ECO:0000256" key="1">
    <source>
        <dbReference type="ARBA" id="ARBA00004141"/>
    </source>
</evidence>
<feature type="transmembrane region" description="Helical" evidence="6">
    <location>
        <begin position="121"/>
        <end position="137"/>
    </location>
</feature>
<feature type="transmembrane region" description="Helical" evidence="6">
    <location>
        <begin position="144"/>
        <end position="162"/>
    </location>
</feature>
<evidence type="ECO:0000256" key="3">
    <source>
        <dbReference type="ARBA" id="ARBA00022960"/>
    </source>
</evidence>
<evidence type="ECO:0000256" key="4">
    <source>
        <dbReference type="ARBA" id="ARBA00022989"/>
    </source>
</evidence>
<dbReference type="RefSeq" id="WP_308731390.1">
    <property type="nucleotide sequence ID" value="NZ_JAJEQN010000009.1"/>
</dbReference>
<dbReference type="GO" id="GO:0051301">
    <property type="term" value="P:cell division"/>
    <property type="evidence" value="ECO:0007669"/>
    <property type="project" value="InterPro"/>
</dbReference>
<dbReference type="Proteomes" id="UP001198200">
    <property type="component" value="Unassembled WGS sequence"/>
</dbReference>
<dbReference type="GO" id="GO:0015648">
    <property type="term" value="F:lipid-linked peptidoglycan transporter activity"/>
    <property type="evidence" value="ECO:0007669"/>
    <property type="project" value="TreeGrafter"/>
</dbReference>
<feature type="transmembrane region" description="Helical" evidence="6">
    <location>
        <begin position="80"/>
        <end position="101"/>
    </location>
</feature>
<evidence type="ECO:0000313" key="8">
    <source>
        <dbReference type="Proteomes" id="UP001198200"/>
    </source>
</evidence>
<protein>
    <submittedName>
        <fullName evidence="7">FtsW/RodA/SpoVE family cell cycle protein</fullName>
    </submittedName>
</protein>
<evidence type="ECO:0000256" key="2">
    <source>
        <dbReference type="ARBA" id="ARBA00022692"/>
    </source>
</evidence>
<feature type="transmembrane region" description="Helical" evidence="6">
    <location>
        <begin position="360"/>
        <end position="384"/>
    </location>
</feature>
<dbReference type="GO" id="GO:0008360">
    <property type="term" value="P:regulation of cell shape"/>
    <property type="evidence" value="ECO:0007669"/>
    <property type="project" value="UniProtKB-KW"/>
</dbReference>
<keyword evidence="2 6" id="KW-0812">Transmembrane</keyword>
<dbReference type="GO" id="GO:0032153">
    <property type="term" value="C:cell division site"/>
    <property type="evidence" value="ECO:0007669"/>
    <property type="project" value="TreeGrafter"/>
</dbReference>
<evidence type="ECO:0000256" key="5">
    <source>
        <dbReference type="ARBA" id="ARBA00023136"/>
    </source>
</evidence>
<comment type="caution">
    <text evidence="7">The sequence shown here is derived from an EMBL/GenBank/DDBJ whole genome shotgun (WGS) entry which is preliminary data.</text>
</comment>